<keyword evidence="3" id="KW-1185">Reference proteome</keyword>
<sequence length="43" mass="5232">MRGANMTDNSKSHEEIREEREKAQKEKDRLEAQEEKRLDDEDR</sequence>
<name>A0ABN3PHT3_9MICO</name>
<dbReference type="EMBL" id="BAAARI010000015">
    <property type="protein sequence ID" value="GAA2584399.1"/>
    <property type="molecule type" value="Genomic_DNA"/>
</dbReference>
<gene>
    <name evidence="2" type="ORF">GCM10009862_24350</name>
</gene>
<dbReference type="Proteomes" id="UP001500274">
    <property type="component" value="Unassembled WGS sequence"/>
</dbReference>
<reference evidence="2 3" key="1">
    <citation type="journal article" date="2019" name="Int. J. Syst. Evol. Microbiol.">
        <title>The Global Catalogue of Microorganisms (GCM) 10K type strain sequencing project: providing services to taxonomists for standard genome sequencing and annotation.</title>
        <authorList>
            <consortium name="The Broad Institute Genomics Platform"/>
            <consortium name="The Broad Institute Genome Sequencing Center for Infectious Disease"/>
            <person name="Wu L."/>
            <person name="Ma J."/>
        </authorList>
    </citation>
    <scope>NUCLEOTIDE SEQUENCE [LARGE SCALE GENOMIC DNA]</scope>
    <source>
        <strain evidence="2 3">JCM 16365</strain>
    </source>
</reference>
<protein>
    <submittedName>
        <fullName evidence="2">Uncharacterized protein</fullName>
    </submittedName>
</protein>
<accession>A0ABN3PHT3</accession>
<organism evidence="2 3">
    <name type="scientific">Microbacterium binotii</name>
    <dbReference type="NCBI Taxonomy" id="462710"/>
    <lineage>
        <taxon>Bacteria</taxon>
        <taxon>Bacillati</taxon>
        <taxon>Actinomycetota</taxon>
        <taxon>Actinomycetes</taxon>
        <taxon>Micrococcales</taxon>
        <taxon>Microbacteriaceae</taxon>
        <taxon>Microbacterium</taxon>
    </lineage>
</organism>
<evidence type="ECO:0000256" key="1">
    <source>
        <dbReference type="SAM" id="MobiDB-lite"/>
    </source>
</evidence>
<feature type="compositionally biased region" description="Basic and acidic residues" evidence="1">
    <location>
        <begin position="10"/>
        <end position="43"/>
    </location>
</feature>
<comment type="caution">
    <text evidence="2">The sequence shown here is derived from an EMBL/GenBank/DDBJ whole genome shotgun (WGS) entry which is preliminary data.</text>
</comment>
<evidence type="ECO:0000313" key="2">
    <source>
        <dbReference type="EMBL" id="GAA2584399.1"/>
    </source>
</evidence>
<feature type="region of interest" description="Disordered" evidence="1">
    <location>
        <begin position="1"/>
        <end position="43"/>
    </location>
</feature>
<evidence type="ECO:0000313" key="3">
    <source>
        <dbReference type="Proteomes" id="UP001500274"/>
    </source>
</evidence>
<proteinExistence type="predicted"/>